<dbReference type="InterPro" id="IPR018556">
    <property type="entry name" value="SPIN90/Ldb17_LRD"/>
</dbReference>
<dbReference type="AlphaFoldDB" id="A0A507CIB7"/>
<dbReference type="Pfam" id="PF09431">
    <property type="entry name" value="SPIN90_LRD"/>
    <property type="match status" value="1"/>
</dbReference>
<dbReference type="EMBL" id="QEAN01000385">
    <property type="protein sequence ID" value="TPX38649.1"/>
    <property type="molecule type" value="Genomic_DNA"/>
</dbReference>
<reference evidence="4 5" key="1">
    <citation type="journal article" date="2019" name="Sci. Rep.">
        <title>Comparative genomics of chytrid fungi reveal insights into the obligate biotrophic and pathogenic lifestyle of Synchytrium endobioticum.</title>
        <authorList>
            <person name="van de Vossenberg B.T.L.H."/>
            <person name="Warris S."/>
            <person name="Nguyen H.D.T."/>
            <person name="van Gent-Pelzer M.P.E."/>
            <person name="Joly D.L."/>
            <person name="van de Geest H.C."/>
            <person name="Bonants P.J.M."/>
            <person name="Smith D.S."/>
            <person name="Levesque C.A."/>
            <person name="van der Lee T.A.J."/>
        </authorList>
    </citation>
    <scope>NUCLEOTIDE SEQUENCE [LARGE SCALE GENOMIC DNA]</scope>
    <source>
        <strain evidence="3 5">LEV6574</strain>
        <strain evidence="2 4">MB42</strain>
    </source>
</reference>
<dbReference type="VEuPathDB" id="FungiDB:SeMB42_g06614"/>
<dbReference type="PANTHER" id="PTHR13357:SF1">
    <property type="entry name" value="NCK-INTERACTING PROTEIN WITH SH3 DOMAIN"/>
    <property type="match status" value="1"/>
</dbReference>
<dbReference type="Proteomes" id="UP000320475">
    <property type="component" value="Unassembled WGS sequence"/>
</dbReference>
<evidence type="ECO:0000313" key="5">
    <source>
        <dbReference type="Proteomes" id="UP000320475"/>
    </source>
</evidence>
<comment type="caution">
    <text evidence="3">The sequence shown here is derived from an EMBL/GenBank/DDBJ whole genome shotgun (WGS) entry which is preliminary data.</text>
</comment>
<dbReference type="Proteomes" id="UP000317494">
    <property type="component" value="Unassembled WGS sequence"/>
</dbReference>
<name>A0A507CIB7_9FUNG</name>
<feature type="domain" description="SPIN90/Ldb17 leucine-rich" evidence="1">
    <location>
        <begin position="201"/>
        <end position="332"/>
    </location>
</feature>
<keyword evidence="4" id="KW-1185">Reference proteome</keyword>
<dbReference type="PANTHER" id="PTHR13357">
    <property type="entry name" value="SH3 ADAPTER PROTEIN SPIN90 NCK INTERACTING PROTEIN WITH SH3 DOMAIN"/>
    <property type="match status" value="1"/>
</dbReference>
<evidence type="ECO:0000259" key="1">
    <source>
        <dbReference type="Pfam" id="PF09431"/>
    </source>
</evidence>
<protein>
    <recommendedName>
        <fullName evidence="1">SPIN90/Ldb17 leucine-rich domain-containing protein</fullName>
    </recommendedName>
</protein>
<dbReference type="STRING" id="286115.A0A507CIB7"/>
<evidence type="ECO:0000313" key="4">
    <source>
        <dbReference type="Proteomes" id="UP000317494"/>
    </source>
</evidence>
<dbReference type="InterPro" id="IPR030125">
    <property type="entry name" value="SPIN90/Ldb17"/>
</dbReference>
<dbReference type="GO" id="GO:0051666">
    <property type="term" value="P:actin cortical patch localization"/>
    <property type="evidence" value="ECO:0007669"/>
    <property type="project" value="TreeGrafter"/>
</dbReference>
<accession>A0A507CIB7</accession>
<dbReference type="GO" id="GO:0000147">
    <property type="term" value="P:actin cortical patch assembly"/>
    <property type="evidence" value="ECO:0007669"/>
    <property type="project" value="TreeGrafter"/>
</dbReference>
<sequence length="371" mass="43084">MGEVHDADEQPNEVYDEKDMRFKELETLLHDLHNGLLAKPVDDISDTVEAVVRRLAVAIPYIRGSDDMTVIAEELASSPFFTQDGDQFVKVLAKEDVQKLDADNGYVTVSLLYHLGHIWSPNVYRRLSENDWFGPLRKVVVERACAAAVYRVDRMHHAAVLLLYEICRVQELSINEMELLDAELIYCICEIIERTRDDEREAFNYDLIRLLLVFNDQFMTKNERRLVMINRVLSVVGSRIQHSKTLTENLVFMLNRADDIQTQMLLIKFLKVLFEDSTTWDLIYTNDLKVVLDVILRETRNVEDELKCSYLSILKPLILNTKLGELGYKFAEVGKLLNEIVHDMFGHDSLPVKREARKAFVDIERMLIRDF</sequence>
<dbReference type="GO" id="GO:0030479">
    <property type="term" value="C:actin cortical patch"/>
    <property type="evidence" value="ECO:0007669"/>
    <property type="project" value="TreeGrafter"/>
</dbReference>
<dbReference type="GO" id="GO:0006897">
    <property type="term" value="P:endocytosis"/>
    <property type="evidence" value="ECO:0007669"/>
    <property type="project" value="TreeGrafter"/>
</dbReference>
<gene>
    <name evidence="3" type="ORF">SeLEV6574_g07242</name>
    <name evidence="2" type="ORF">SeMB42_g06614</name>
</gene>
<dbReference type="EMBL" id="QEAM01000488">
    <property type="protein sequence ID" value="TPX39392.1"/>
    <property type="molecule type" value="Genomic_DNA"/>
</dbReference>
<organism evidence="3 5">
    <name type="scientific">Synchytrium endobioticum</name>
    <dbReference type="NCBI Taxonomy" id="286115"/>
    <lineage>
        <taxon>Eukaryota</taxon>
        <taxon>Fungi</taxon>
        <taxon>Fungi incertae sedis</taxon>
        <taxon>Chytridiomycota</taxon>
        <taxon>Chytridiomycota incertae sedis</taxon>
        <taxon>Chytridiomycetes</taxon>
        <taxon>Synchytriales</taxon>
        <taxon>Synchytriaceae</taxon>
        <taxon>Synchytrium</taxon>
    </lineage>
</organism>
<evidence type="ECO:0000313" key="2">
    <source>
        <dbReference type="EMBL" id="TPX38649.1"/>
    </source>
</evidence>
<proteinExistence type="predicted"/>
<dbReference type="GO" id="GO:0071933">
    <property type="term" value="F:Arp2/3 complex binding"/>
    <property type="evidence" value="ECO:0007669"/>
    <property type="project" value="TreeGrafter"/>
</dbReference>
<dbReference type="OrthoDB" id="445362at2759"/>
<evidence type="ECO:0000313" key="3">
    <source>
        <dbReference type="EMBL" id="TPX39392.1"/>
    </source>
</evidence>